<dbReference type="AlphaFoldDB" id="A0AAW9H248"/>
<dbReference type="EMBL" id="JAXHOZ010000030">
    <property type="protein sequence ID" value="MDY4377784.1"/>
    <property type="molecule type" value="Genomic_DNA"/>
</dbReference>
<organism evidence="1 2">
    <name type="scientific">Pectobacterium brasiliense</name>
    <dbReference type="NCBI Taxonomy" id="180957"/>
    <lineage>
        <taxon>Bacteria</taxon>
        <taxon>Pseudomonadati</taxon>
        <taxon>Pseudomonadota</taxon>
        <taxon>Gammaproteobacteria</taxon>
        <taxon>Enterobacterales</taxon>
        <taxon>Pectobacteriaceae</taxon>
        <taxon>Pectobacterium</taxon>
    </lineage>
</organism>
<proteinExistence type="predicted"/>
<evidence type="ECO:0000313" key="2">
    <source>
        <dbReference type="Proteomes" id="UP001269968"/>
    </source>
</evidence>
<reference evidence="1" key="1">
    <citation type="submission" date="2023-11" db="EMBL/GenBank/DDBJ databases">
        <title>Comparative genomics revealed phylogeny of phytopathogenic Pectobacterium aroidearum based on whole-genome sequencing and function of putative horizontal acquire islands in P. aroidearum PccS1.</title>
        <authorList>
            <person name="Fan J."/>
            <person name="Yang L."/>
        </authorList>
    </citation>
    <scope>NUCLEOTIDE SEQUENCE</scope>
    <source>
        <strain evidence="1">NJAU140</strain>
    </source>
</reference>
<gene>
    <name evidence="1" type="ORF">SOV92_08040</name>
</gene>
<comment type="caution">
    <text evidence="1">The sequence shown here is derived from an EMBL/GenBank/DDBJ whole genome shotgun (WGS) entry which is preliminary data.</text>
</comment>
<dbReference type="RefSeq" id="WP_320714054.1">
    <property type="nucleotide sequence ID" value="NZ_JAXHOZ010000030.1"/>
</dbReference>
<name>A0AAW9H248_9GAMM</name>
<protein>
    <submittedName>
        <fullName evidence="1">Uncharacterized protein</fullName>
    </submittedName>
</protein>
<evidence type="ECO:0000313" key="1">
    <source>
        <dbReference type="EMBL" id="MDY4377784.1"/>
    </source>
</evidence>
<accession>A0AAW9H248</accession>
<sequence length="73" mass="8201">MNQIHLILAWLLADPTLDSSLSDAVQRELHATVMKDCVAASSLAALELTRRYTMPRYAHLIMDVVYLERLSAS</sequence>
<dbReference type="Proteomes" id="UP001269968">
    <property type="component" value="Unassembled WGS sequence"/>
</dbReference>